<dbReference type="RefSeq" id="WP_149265792.1">
    <property type="nucleotide sequence ID" value="NZ_VFJB01000003.1"/>
</dbReference>
<dbReference type="OrthoDB" id="5402176at2"/>
<sequence>MEKILEEAKQNYKGMEKEYVYYFVVDDTVKKTVFAKPDVLEIEDGKVVDNADCVCKISSELFKKIWYENYKPGMKEIFSGELKTNSPDLLQKFLKACK</sequence>
<dbReference type="Proteomes" id="UP000322876">
    <property type="component" value="Unassembled WGS sequence"/>
</dbReference>
<evidence type="ECO:0000313" key="2">
    <source>
        <dbReference type="Proteomes" id="UP000322876"/>
    </source>
</evidence>
<protein>
    <recommendedName>
        <fullName evidence="3">SCP2 sterol-binding domain-containing protein</fullName>
    </recommendedName>
</protein>
<evidence type="ECO:0008006" key="3">
    <source>
        <dbReference type="Google" id="ProtNLM"/>
    </source>
</evidence>
<proteinExistence type="predicted"/>
<dbReference type="AlphaFoldDB" id="A0A5A8F656"/>
<dbReference type="EMBL" id="VFJB01000003">
    <property type="protein sequence ID" value="KAA0259035.1"/>
    <property type="molecule type" value="Genomic_DNA"/>
</dbReference>
<accession>A0A5A8F656</accession>
<evidence type="ECO:0000313" key="1">
    <source>
        <dbReference type="EMBL" id="KAA0259035.1"/>
    </source>
</evidence>
<keyword evidence="2" id="KW-1185">Reference proteome</keyword>
<name>A0A5A8F656_9BACT</name>
<organism evidence="1 2">
    <name type="scientific">Deferribacter autotrophicus</name>
    <dbReference type="NCBI Taxonomy" id="500465"/>
    <lineage>
        <taxon>Bacteria</taxon>
        <taxon>Pseudomonadati</taxon>
        <taxon>Deferribacterota</taxon>
        <taxon>Deferribacteres</taxon>
        <taxon>Deferribacterales</taxon>
        <taxon>Deferribacteraceae</taxon>
        <taxon>Deferribacter</taxon>
    </lineage>
</organism>
<comment type="caution">
    <text evidence="1">The sequence shown here is derived from an EMBL/GenBank/DDBJ whole genome shotgun (WGS) entry which is preliminary data.</text>
</comment>
<gene>
    <name evidence="1" type="ORF">FHQ18_03540</name>
</gene>
<reference evidence="1 2" key="1">
    <citation type="submission" date="2019-06" db="EMBL/GenBank/DDBJ databases">
        <title>Genomic insights into carbon and energy metabolism of Deferribacter autotrophicus revealed new metabolic traits in the phylum Deferribacteres.</title>
        <authorList>
            <person name="Slobodkin A.I."/>
            <person name="Slobodkina G.B."/>
            <person name="Allioux M."/>
            <person name="Alain K."/>
            <person name="Jebbar M."/>
            <person name="Shadrin V."/>
            <person name="Kublanov I.V."/>
            <person name="Toshchakov S.V."/>
            <person name="Bonch-Osmolovskaya E.A."/>
        </authorList>
    </citation>
    <scope>NUCLEOTIDE SEQUENCE [LARGE SCALE GENOMIC DNA]</scope>
    <source>
        <strain evidence="1 2">SL50</strain>
    </source>
</reference>